<dbReference type="PANTHER" id="PTHR31366">
    <property type="entry name" value="UPF0739 PROTEIN C1ORF74"/>
    <property type="match status" value="1"/>
</dbReference>
<proteinExistence type="predicted"/>
<dbReference type="OrthoDB" id="2395010at2759"/>
<gene>
    <name evidence="2" type="ORF">ORAREDHAP_LOCUS3517</name>
</gene>
<organism evidence="2 3">
    <name type="scientific">Prunus armeniaca</name>
    <name type="common">Apricot</name>
    <name type="synonym">Armeniaca vulgaris</name>
    <dbReference type="NCBI Taxonomy" id="36596"/>
    <lineage>
        <taxon>Eukaryota</taxon>
        <taxon>Viridiplantae</taxon>
        <taxon>Streptophyta</taxon>
        <taxon>Embryophyta</taxon>
        <taxon>Tracheophyta</taxon>
        <taxon>Spermatophyta</taxon>
        <taxon>Magnoliopsida</taxon>
        <taxon>eudicotyledons</taxon>
        <taxon>Gunneridae</taxon>
        <taxon>Pentapetalae</taxon>
        <taxon>rosids</taxon>
        <taxon>fabids</taxon>
        <taxon>Rosales</taxon>
        <taxon>Rosaceae</taxon>
        <taxon>Amygdaloideae</taxon>
        <taxon>Amygdaleae</taxon>
        <taxon>Prunus</taxon>
    </lineage>
</organism>
<feature type="region of interest" description="Disordered" evidence="1">
    <location>
        <begin position="156"/>
        <end position="179"/>
    </location>
</feature>
<dbReference type="Pfam" id="PF14953">
    <property type="entry name" value="DUF4504"/>
    <property type="match status" value="1"/>
</dbReference>
<name>A0A6J5W0G4_PRUAR</name>
<evidence type="ECO:0000256" key="1">
    <source>
        <dbReference type="SAM" id="MobiDB-lite"/>
    </source>
</evidence>
<evidence type="ECO:0000313" key="3">
    <source>
        <dbReference type="Proteomes" id="UP000507245"/>
    </source>
</evidence>
<dbReference type="InterPro" id="IPR027850">
    <property type="entry name" value="DUF4504"/>
</dbReference>
<sequence>MADPREEKEKQFLTEVAELDEALRVLDSSLSQIKWRLKYARRRLETDILALCTGMRPVIMIDYGGKMPELQERFCALLKLCQKDLPIFEHLRVMVIEEMIYLVHTRALADHVRSSLNSERQLLFVDLEQDPPKKQKKSPLVMQLISIQKLFSSSFPLGERKDDESSSHSIDNMVDAKPPRNELIPSQSSNFIDLSSCIQNTQVTLPTLNGWLLGYPVVYMFIKEHGVKAVRNISSKYLHIYRISVCRNRTPNKESELEELLSFSVPYDLSMRGSKEKWAEAFLAHMQGKWEICKPAWRYLQMERIPAMQSLAIPFQRYMSIDKSSNESLLSSQNPAQIESIKMEQRSRNLSIDEDNQLVSVWLNVCLDADNEDEQKSSGYWKRIWEYFNKGKKLTFERFADSLMDCCSAMQFAVHYFCGYYAQIKAMKQSGVNDQIGLREDDVASDTSISLERPVDRMVAKNFFKEKDLLRSRQFDCACKVVFQEFRTEKKKWRISETRSIVEGILKIKSLFQISGKNFIGNN</sequence>
<dbReference type="AlphaFoldDB" id="A0A6J5W0G4"/>
<reference evidence="3" key="1">
    <citation type="journal article" date="2020" name="Genome Biol.">
        <title>Gamete binning: chromosome-level and haplotype-resolved genome assembly enabled by high-throughput single-cell sequencing of gamete genomes.</title>
        <authorList>
            <person name="Campoy J.A."/>
            <person name="Sun H."/>
            <person name="Goel M."/>
            <person name="Jiao W.-B."/>
            <person name="Folz-Donahue K."/>
            <person name="Wang N."/>
            <person name="Rubio M."/>
            <person name="Liu C."/>
            <person name="Kukat C."/>
            <person name="Ruiz D."/>
            <person name="Huettel B."/>
            <person name="Schneeberger K."/>
        </authorList>
    </citation>
    <scope>NUCLEOTIDE SEQUENCE [LARGE SCALE GENOMIC DNA]</scope>
    <source>
        <strain evidence="3">cv. Rojo Pasion</strain>
    </source>
</reference>
<dbReference type="EMBL" id="CAEKKB010000001">
    <property type="protein sequence ID" value="CAB4293973.1"/>
    <property type="molecule type" value="Genomic_DNA"/>
</dbReference>
<evidence type="ECO:0000313" key="2">
    <source>
        <dbReference type="EMBL" id="CAB4293973.1"/>
    </source>
</evidence>
<accession>A0A6J5W0G4</accession>
<keyword evidence="3" id="KW-1185">Reference proteome</keyword>
<dbReference type="Proteomes" id="UP000507245">
    <property type="component" value="Unassembled WGS sequence"/>
</dbReference>
<dbReference type="PANTHER" id="PTHR31366:SF2">
    <property type="entry name" value="UPF0739 PROTEIN C1ORF74"/>
    <property type="match status" value="1"/>
</dbReference>
<protein>
    <submittedName>
        <fullName evidence="2">Uncharacterized protein</fullName>
    </submittedName>
</protein>